<accession>D8SRP1</accession>
<feature type="domain" description="PCI" evidence="3">
    <location>
        <begin position="1"/>
        <end position="159"/>
    </location>
</feature>
<dbReference type="GeneID" id="9639752"/>
<dbReference type="EMBL" id="GL377636">
    <property type="protein sequence ID" value="EFJ12814.1"/>
    <property type="molecule type" value="Genomic_DNA"/>
</dbReference>
<dbReference type="OMA" id="SACEYRH"/>
<keyword evidence="5" id="KW-1185">Reference proteome</keyword>
<dbReference type="FunCoup" id="D8SRP1">
    <property type="interactions" value="4498"/>
</dbReference>
<keyword evidence="2" id="KW-0736">Signalosome</keyword>
<dbReference type="Pfam" id="PF22061">
    <property type="entry name" value="CSN7_HB_subdom"/>
    <property type="match status" value="1"/>
</dbReference>
<dbReference type="AlphaFoldDB" id="D8SRP1"/>
<dbReference type="Proteomes" id="UP000001514">
    <property type="component" value="Unassembled WGS sequence"/>
</dbReference>
<comment type="similarity">
    <text evidence="1">Belongs to the CSN7/EIF3M family. CSN7 subfamily.</text>
</comment>
<dbReference type="SMART" id="SM00088">
    <property type="entry name" value="PINT"/>
    <property type="match status" value="1"/>
</dbReference>
<evidence type="ECO:0000259" key="3">
    <source>
        <dbReference type="PROSITE" id="PS50250"/>
    </source>
</evidence>
<dbReference type="STRING" id="88036.D8SRP1"/>
<dbReference type="GO" id="GO:0008180">
    <property type="term" value="C:COP9 signalosome"/>
    <property type="evidence" value="ECO:0000318"/>
    <property type="project" value="GO_Central"/>
</dbReference>
<dbReference type="eggNOG" id="KOG3250">
    <property type="taxonomic scope" value="Eukaryota"/>
</dbReference>
<reference evidence="4 5" key="1">
    <citation type="journal article" date="2011" name="Science">
        <title>The Selaginella genome identifies genetic changes associated with the evolution of vascular plants.</title>
        <authorList>
            <person name="Banks J.A."/>
            <person name="Nishiyama T."/>
            <person name="Hasebe M."/>
            <person name="Bowman J.L."/>
            <person name="Gribskov M."/>
            <person name="dePamphilis C."/>
            <person name="Albert V.A."/>
            <person name="Aono N."/>
            <person name="Aoyama T."/>
            <person name="Ambrose B.A."/>
            <person name="Ashton N.W."/>
            <person name="Axtell M.J."/>
            <person name="Barker E."/>
            <person name="Barker M.S."/>
            <person name="Bennetzen J.L."/>
            <person name="Bonawitz N.D."/>
            <person name="Chapple C."/>
            <person name="Cheng C."/>
            <person name="Correa L.G."/>
            <person name="Dacre M."/>
            <person name="DeBarry J."/>
            <person name="Dreyer I."/>
            <person name="Elias M."/>
            <person name="Engstrom E.M."/>
            <person name="Estelle M."/>
            <person name="Feng L."/>
            <person name="Finet C."/>
            <person name="Floyd S.K."/>
            <person name="Frommer W.B."/>
            <person name="Fujita T."/>
            <person name="Gramzow L."/>
            <person name="Gutensohn M."/>
            <person name="Harholt J."/>
            <person name="Hattori M."/>
            <person name="Heyl A."/>
            <person name="Hirai T."/>
            <person name="Hiwatashi Y."/>
            <person name="Ishikawa M."/>
            <person name="Iwata M."/>
            <person name="Karol K.G."/>
            <person name="Koehler B."/>
            <person name="Kolukisaoglu U."/>
            <person name="Kubo M."/>
            <person name="Kurata T."/>
            <person name="Lalonde S."/>
            <person name="Li K."/>
            <person name="Li Y."/>
            <person name="Litt A."/>
            <person name="Lyons E."/>
            <person name="Manning G."/>
            <person name="Maruyama T."/>
            <person name="Michael T.P."/>
            <person name="Mikami K."/>
            <person name="Miyazaki S."/>
            <person name="Morinaga S."/>
            <person name="Murata T."/>
            <person name="Mueller-Roeber B."/>
            <person name="Nelson D.R."/>
            <person name="Obara M."/>
            <person name="Oguri Y."/>
            <person name="Olmstead R.G."/>
            <person name="Onodera N."/>
            <person name="Petersen B.L."/>
            <person name="Pils B."/>
            <person name="Prigge M."/>
            <person name="Rensing S.A."/>
            <person name="Riano-Pachon D.M."/>
            <person name="Roberts A.W."/>
            <person name="Sato Y."/>
            <person name="Scheller H.V."/>
            <person name="Schulz B."/>
            <person name="Schulz C."/>
            <person name="Shakirov E.V."/>
            <person name="Shibagaki N."/>
            <person name="Shinohara N."/>
            <person name="Shippen D.E."/>
            <person name="Soerensen I."/>
            <person name="Sotooka R."/>
            <person name="Sugimoto N."/>
            <person name="Sugita M."/>
            <person name="Sumikawa N."/>
            <person name="Tanurdzic M."/>
            <person name="Theissen G."/>
            <person name="Ulvskov P."/>
            <person name="Wakazuki S."/>
            <person name="Weng J.K."/>
            <person name="Willats W.W."/>
            <person name="Wipf D."/>
            <person name="Wolf P.G."/>
            <person name="Yang L."/>
            <person name="Zimmer A.D."/>
            <person name="Zhu Q."/>
            <person name="Mitros T."/>
            <person name="Hellsten U."/>
            <person name="Loque D."/>
            <person name="Otillar R."/>
            <person name="Salamov A."/>
            <person name="Schmutz J."/>
            <person name="Shapiro H."/>
            <person name="Lindquist E."/>
            <person name="Lucas S."/>
            <person name="Rokhsar D."/>
            <person name="Grigoriev I.V."/>
        </authorList>
    </citation>
    <scope>NUCLEOTIDE SEQUENCE [LARGE SCALE GENOMIC DNA]</scope>
</reference>
<dbReference type="InterPro" id="IPR000717">
    <property type="entry name" value="PCI_dom"/>
</dbReference>
<dbReference type="PANTHER" id="PTHR15350:SF5">
    <property type="entry name" value="COP9 SIGNALOSOME COMPLEX SUBUNIT 7"/>
    <property type="match status" value="1"/>
</dbReference>
<dbReference type="InParanoid" id="D8SRP1"/>
<organism evidence="5">
    <name type="scientific">Selaginella moellendorffii</name>
    <name type="common">Spikemoss</name>
    <dbReference type="NCBI Taxonomy" id="88036"/>
    <lineage>
        <taxon>Eukaryota</taxon>
        <taxon>Viridiplantae</taxon>
        <taxon>Streptophyta</taxon>
        <taxon>Embryophyta</taxon>
        <taxon>Tracheophyta</taxon>
        <taxon>Lycopodiopsida</taxon>
        <taxon>Selaginellales</taxon>
        <taxon>Selaginellaceae</taxon>
        <taxon>Selaginella</taxon>
    </lineage>
</organism>
<dbReference type="OrthoDB" id="10265275at2759"/>
<evidence type="ECO:0000256" key="1">
    <source>
        <dbReference type="ARBA" id="ARBA00008482"/>
    </source>
</evidence>
<dbReference type="Gramene" id="EFJ12814">
    <property type="protein sequence ID" value="EFJ12814"/>
    <property type="gene ID" value="SELMODRAFT_123333"/>
</dbReference>
<dbReference type="PANTHER" id="PTHR15350">
    <property type="entry name" value="COP9 SIGNALOSOME COMPLEX SUBUNIT 7/DENDRITIC CELL PROTEIN GA17"/>
    <property type="match status" value="1"/>
</dbReference>
<evidence type="ECO:0000313" key="5">
    <source>
        <dbReference type="Proteomes" id="UP000001514"/>
    </source>
</evidence>
<dbReference type="PROSITE" id="PS50250">
    <property type="entry name" value="PCI"/>
    <property type="match status" value="1"/>
</dbReference>
<dbReference type="InterPro" id="IPR045237">
    <property type="entry name" value="COPS7/eIF3m"/>
</dbReference>
<evidence type="ECO:0000256" key="2">
    <source>
        <dbReference type="ARBA" id="ARBA00022790"/>
    </source>
</evidence>
<sequence length="237" mass="27004">MEVEERQSELVEQFVMLAKSARGRAAAELIAHATSHPSLFAFAELLAMPHIGELQGTEHSSSLDVLKLFAHGTWSDYKCNASNLPQLLPQQQLKLKQLTVLTLAETTKVLPYDLLMRELDVSNVRDLEDLLINDCMYAGIVRGKLDQCRRCFEVSFAAGRDLRPGQLENMMQTLENWLAKSEFLLSNIQEKIKWADGMNESDKRHKKEVEEKQEEVRKSVKVSSFNLCSFKNKLCCE</sequence>
<name>D8SRP1_SELML</name>
<dbReference type="HOGENOM" id="CLU_054426_2_1_1"/>
<evidence type="ECO:0000313" key="4">
    <source>
        <dbReference type="EMBL" id="EFJ12814.1"/>
    </source>
</evidence>
<protein>
    <submittedName>
        <fullName evidence="4">Uncharacterized protein FUS5-2</fullName>
    </submittedName>
</protein>
<proteinExistence type="inferred from homology"/>
<dbReference type="KEGG" id="smo:SELMODRAFT_123333"/>
<gene>
    <name evidence="4" type="primary">FUS5-2</name>
    <name evidence="4" type="ORF">SELMODRAFT_123333</name>
</gene>
<dbReference type="Pfam" id="PF01399">
    <property type="entry name" value="PCI"/>
    <property type="match status" value="1"/>
</dbReference>